<name>A0A8H2PTS3_9MICO</name>
<accession>A0A8H2PTS3</accession>
<evidence type="ECO:0000313" key="1">
    <source>
        <dbReference type="EMBL" id="TQO19626.1"/>
    </source>
</evidence>
<proteinExistence type="predicted"/>
<gene>
    <name evidence="1" type="ORF">FB472_1194</name>
</gene>
<protein>
    <submittedName>
        <fullName evidence="1">Uncharacterized protein</fullName>
    </submittedName>
</protein>
<dbReference type="EMBL" id="VFRA01000001">
    <property type="protein sequence ID" value="TQO19626.1"/>
    <property type="molecule type" value="Genomic_DNA"/>
</dbReference>
<dbReference type="AlphaFoldDB" id="A0A8H2PTS3"/>
<dbReference type="Proteomes" id="UP000316560">
    <property type="component" value="Unassembled WGS sequence"/>
</dbReference>
<sequence>MVLGTRGVDAHDGACRIQRVRDECLASRSLVDARDSILKDDNRSRPAEWMLLLLSSGFWGLDLVECLVCFLLEFGVAAGSDFESA</sequence>
<evidence type="ECO:0000313" key="2">
    <source>
        <dbReference type="Proteomes" id="UP000316560"/>
    </source>
</evidence>
<comment type="caution">
    <text evidence="1">The sequence shown here is derived from an EMBL/GenBank/DDBJ whole genome shotgun (WGS) entry which is preliminary data.</text>
</comment>
<keyword evidence="2" id="KW-1185">Reference proteome</keyword>
<reference evidence="1 2" key="1">
    <citation type="submission" date="2019-06" db="EMBL/GenBank/DDBJ databases">
        <title>Sequencing the genomes of 1000 actinobacteria strains.</title>
        <authorList>
            <person name="Klenk H.-P."/>
        </authorList>
    </citation>
    <scope>NUCLEOTIDE SEQUENCE [LARGE SCALE GENOMIC DNA]</scope>
    <source>
        <strain evidence="1 2">DSM 21947</strain>
    </source>
</reference>
<organism evidence="1 2">
    <name type="scientific">Rhodoglobus vestalii</name>
    <dbReference type="NCBI Taxonomy" id="193384"/>
    <lineage>
        <taxon>Bacteria</taxon>
        <taxon>Bacillati</taxon>
        <taxon>Actinomycetota</taxon>
        <taxon>Actinomycetes</taxon>
        <taxon>Micrococcales</taxon>
        <taxon>Microbacteriaceae</taxon>
        <taxon>Rhodoglobus</taxon>
    </lineage>
</organism>